<comment type="caution">
    <text evidence="3">The sequence shown here is derived from an EMBL/GenBank/DDBJ whole genome shotgun (WGS) entry which is preliminary data.</text>
</comment>
<name>A0AAV7R6D9_PLEWA</name>
<protein>
    <submittedName>
        <fullName evidence="3">Uncharacterized protein</fullName>
    </submittedName>
</protein>
<dbReference type="AlphaFoldDB" id="A0AAV7R6D9"/>
<keyword evidence="1" id="KW-0175">Coiled coil</keyword>
<keyword evidence="4" id="KW-1185">Reference proteome</keyword>
<sequence length="154" mass="17711">MQDYMNQFLQEISSDIGLIKADYKTYIRDIKKDVSATGERVDNLERTVDARSEDQEMLRRRVTALEEQHIDLQTREEDLENRSWSNNIYIQRVPKGVEGSDIMTFTADAPPPVLDRVHQGGLSPGPSRGDPQNPDTYTLLYRKKGHPPCFQEES</sequence>
<gene>
    <name evidence="3" type="ORF">NDU88_001201</name>
</gene>
<evidence type="ECO:0000256" key="2">
    <source>
        <dbReference type="SAM" id="MobiDB-lite"/>
    </source>
</evidence>
<evidence type="ECO:0000313" key="4">
    <source>
        <dbReference type="Proteomes" id="UP001066276"/>
    </source>
</evidence>
<accession>A0AAV7R6D9</accession>
<feature type="coiled-coil region" evidence="1">
    <location>
        <begin position="27"/>
        <end position="82"/>
    </location>
</feature>
<dbReference type="Proteomes" id="UP001066276">
    <property type="component" value="Chromosome 5"/>
</dbReference>
<evidence type="ECO:0000256" key="1">
    <source>
        <dbReference type="SAM" id="Coils"/>
    </source>
</evidence>
<feature type="region of interest" description="Disordered" evidence="2">
    <location>
        <begin position="107"/>
        <end position="154"/>
    </location>
</feature>
<proteinExistence type="predicted"/>
<reference evidence="3" key="1">
    <citation type="journal article" date="2022" name="bioRxiv">
        <title>Sequencing and chromosome-scale assembly of the giantPleurodeles waltlgenome.</title>
        <authorList>
            <person name="Brown T."/>
            <person name="Elewa A."/>
            <person name="Iarovenko S."/>
            <person name="Subramanian E."/>
            <person name="Araus A.J."/>
            <person name="Petzold A."/>
            <person name="Susuki M."/>
            <person name="Suzuki K.-i.T."/>
            <person name="Hayashi T."/>
            <person name="Toyoda A."/>
            <person name="Oliveira C."/>
            <person name="Osipova E."/>
            <person name="Leigh N.D."/>
            <person name="Simon A."/>
            <person name="Yun M.H."/>
        </authorList>
    </citation>
    <scope>NUCLEOTIDE SEQUENCE</scope>
    <source>
        <strain evidence="3">20211129_DDA</strain>
        <tissue evidence="3">Liver</tissue>
    </source>
</reference>
<organism evidence="3 4">
    <name type="scientific">Pleurodeles waltl</name>
    <name type="common">Iberian ribbed newt</name>
    <dbReference type="NCBI Taxonomy" id="8319"/>
    <lineage>
        <taxon>Eukaryota</taxon>
        <taxon>Metazoa</taxon>
        <taxon>Chordata</taxon>
        <taxon>Craniata</taxon>
        <taxon>Vertebrata</taxon>
        <taxon>Euteleostomi</taxon>
        <taxon>Amphibia</taxon>
        <taxon>Batrachia</taxon>
        <taxon>Caudata</taxon>
        <taxon>Salamandroidea</taxon>
        <taxon>Salamandridae</taxon>
        <taxon>Pleurodelinae</taxon>
        <taxon>Pleurodeles</taxon>
    </lineage>
</organism>
<evidence type="ECO:0000313" key="3">
    <source>
        <dbReference type="EMBL" id="KAJ1148364.1"/>
    </source>
</evidence>
<dbReference type="EMBL" id="JANPWB010000009">
    <property type="protein sequence ID" value="KAJ1148364.1"/>
    <property type="molecule type" value="Genomic_DNA"/>
</dbReference>